<dbReference type="Proteomes" id="UP000011087">
    <property type="component" value="Unassembled WGS sequence"/>
</dbReference>
<dbReference type="EMBL" id="JH992979">
    <property type="protein sequence ID" value="EKX50157.1"/>
    <property type="molecule type" value="Genomic_DNA"/>
</dbReference>
<dbReference type="GeneID" id="17307046"/>
<dbReference type="AlphaFoldDB" id="L1JNW9"/>
<reference evidence="4" key="2">
    <citation type="submission" date="2012-11" db="EMBL/GenBank/DDBJ databases">
        <authorList>
            <person name="Kuo A."/>
            <person name="Curtis B.A."/>
            <person name="Tanifuji G."/>
            <person name="Burki F."/>
            <person name="Gruber A."/>
            <person name="Irimia M."/>
            <person name="Maruyama S."/>
            <person name="Arias M.C."/>
            <person name="Ball S.G."/>
            <person name="Gile G.H."/>
            <person name="Hirakawa Y."/>
            <person name="Hopkins J.F."/>
            <person name="Rensing S.A."/>
            <person name="Schmutz J."/>
            <person name="Symeonidi A."/>
            <person name="Elias M."/>
            <person name="Eveleigh R.J."/>
            <person name="Herman E.K."/>
            <person name="Klute M.J."/>
            <person name="Nakayama T."/>
            <person name="Obornik M."/>
            <person name="Reyes-Prieto A."/>
            <person name="Armbrust E.V."/>
            <person name="Aves S.J."/>
            <person name="Beiko R.G."/>
            <person name="Coutinho P."/>
            <person name="Dacks J.B."/>
            <person name="Durnford D.G."/>
            <person name="Fast N.M."/>
            <person name="Green B.R."/>
            <person name="Grisdale C."/>
            <person name="Hempe F."/>
            <person name="Henrissat B."/>
            <person name="Hoppner M.P."/>
            <person name="Ishida K.-I."/>
            <person name="Kim E."/>
            <person name="Koreny L."/>
            <person name="Kroth P.G."/>
            <person name="Liu Y."/>
            <person name="Malik S.-B."/>
            <person name="Maier U.G."/>
            <person name="McRose D."/>
            <person name="Mock T."/>
            <person name="Neilson J.A."/>
            <person name="Onodera N.T."/>
            <person name="Poole A.M."/>
            <person name="Pritham E.J."/>
            <person name="Richards T.A."/>
            <person name="Rocap G."/>
            <person name="Roy S.W."/>
            <person name="Sarai C."/>
            <person name="Schaack S."/>
            <person name="Shirato S."/>
            <person name="Slamovits C.H."/>
            <person name="Spencer D.F."/>
            <person name="Suzuki S."/>
            <person name="Worden A.Z."/>
            <person name="Zauner S."/>
            <person name="Barry K."/>
            <person name="Bell C."/>
            <person name="Bharti A.K."/>
            <person name="Crow J.A."/>
            <person name="Grimwood J."/>
            <person name="Kramer R."/>
            <person name="Lindquist E."/>
            <person name="Lucas S."/>
            <person name="Salamov A."/>
            <person name="McFadden G.I."/>
            <person name="Lane C.E."/>
            <person name="Keeling P.J."/>
            <person name="Gray M.W."/>
            <person name="Grigoriev I.V."/>
            <person name="Archibald J.M."/>
        </authorList>
    </citation>
    <scope>NUCLEOTIDE SEQUENCE</scope>
    <source>
        <strain evidence="4">CCMP2712</strain>
    </source>
</reference>
<dbReference type="EnsemblProtists" id="EKX50157">
    <property type="protein sequence ID" value="EKX50157"/>
    <property type="gene ID" value="GUITHDRAFT_103970"/>
</dbReference>
<name>L1JNW9_GUITC</name>
<reference evidence="3" key="3">
    <citation type="submission" date="2015-06" db="UniProtKB">
        <authorList>
            <consortium name="EnsemblProtists"/>
        </authorList>
    </citation>
    <scope>IDENTIFICATION</scope>
</reference>
<proteinExistence type="predicted"/>
<evidence type="ECO:0000313" key="2">
    <source>
        <dbReference type="EMBL" id="EKX50157.1"/>
    </source>
</evidence>
<accession>L1JNW9</accession>
<dbReference type="HOGENOM" id="CLU_1247414_0_0_1"/>
<sequence length="222" mass="26121">MEIIETRVEHVLEIVIPQLEINVDFQKLRERFRKNTKMEGQVRSIFDDLMTAINTWHVKDSIFKHATAISEDLPRDIEDIGRTAQRHGYFSRFQTEEAEKIRILQATVEDLEGDLQRLRGLYKEDMERMSEELASLRLELVDSGKQRLELQQQIIVQEQRTSEEINRLQQIVDNDTIVVTSLSNDLEIIKLEKEKLRMEVKDLEARLDSCELTITKKEANIK</sequence>
<dbReference type="RefSeq" id="XP_005837137.1">
    <property type="nucleotide sequence ID" value="XM_005837080.1"/>
</dbReference>
<evidence type="ECO:0000313" key="3">
    <source>
        <dbReference type="EnsemblProtists" id="EKX50157"/>
    </source>
</evidence>
<feature type="coiled-coil region" evidence="1">
    <location>
        <begin position="101"/>
        <end position="146"/>
    </location>
</feature>
<gene>
    <name evidence="2" type="ORF">GUITHDRAFT_103970</name>
</gene>
<dbReference type="KEGG" id="gtt:GUITHDRAFT_103970"/>
<organism evidence="2">
    <name type="scientific">Guillardia theta (strain CCMP2712)</name>
    <name type="common">Cryptophyte</name>
    <dbReference type="NCBI Taxonomy" id="905079"/>
    <lineage>
        <taxon>Eukaryota</taxon>
        <taxon>Cryptophyceae</taxon>
        <taxon>Pyrenomonadales</taxon>
        <taxon>Geminigeraceae</taxon>
        <taxon>Guillardia</taxon>
    </lineage>
</organism>
<reference evidence="2 4" key="1">
    <citation type="journal article" date="2012" name="Nature">
        <title>Algal genomes reveal evolutionary mosaicism and the fate of nucleomorphs.</title>
        <authorList>
            <consortium name="DOE Joint Genome Institute"/>
            <person name="Curtis B.A."/>
            <person name="Tanifuji G."/>
            <person name="Burki F."/>
            <person name="Gruber A."/>
            <person name="Irimia M."/>
            <person name="Maruyama S."/>
            <person name="Arias M.C."/>
            <person name="Ball S.G."/>
            <person name="Gile G.H."/>
            <person name="Hirakawa Y."/>
            <person name="Hopkins J.F."/>
            <person name="Kuo A."/>
            <person name="Rensing S.A."/>
            <person name="Schmutz J."/>
            <person name="Symeonidi A."/>
            <person name="Elias M."/>
            <person name="Eveleigh R.J."/>
            <person name="Herman E.K."/>
            <person name="Klute M.J."/>
            <person name="Nakayama T."/>
            <person name="Obornik M."/>
            <person name="Reyes-Prieto A."/>
            <person name="Armbrust E.V."/>
            <person name="Aves S.J."/>
            <person name="Beiko R.G."/>
            <person name="Coutinho P."/>
            <person name="Dacks J.B."/>
            <person name="Durnford D.G."/>
            <person name="Fast N.M."/>
            <person name="Green B.R."/>
            <person name="Grisdale C.J."/>
            <person name="Hempel F."/>
            <person name="Henrissat B."/>
            <person name="Hoppner M.P."/>
            <person name="Ishida K."/>
            <person name="Kim E."/>
            <person name="Koreny L."/>
            <person name="Kroth P.G."/>
            <person name="Liu Y."/>
            <person name="Malik S.B."/>
            <person name="Maier U.G."/>
            <person name="McRose D."/>
            <person name="Mock T."/>
            <person name="Neilson J.A."/>
            <person name="Onodera N.T."/>
            <person name="Poole A.M."/>
            <person name="Pritham E.J."/>
            <person name="Richards T.A."/>
            <person name="Rocap G."/>
            <person name="Roy S.W."/>
            <person name="Sarai C."/>
            <person name="Schaack S."/>
            <person name="Shirato S."/>
            <person name="Slamovits C.H."/>
            <person name="Spencer D.F."/>
            <person name="Suzuki S."/>
            <person name="Worden A.Z."/>
            <person name="Zauner S."/>
            <person name="Barry K."/>
            <person name="Bell C."/>
            <person name="Bharti A.K."/>
            <person name="Crow J.A."/>
            <person name="Grimwood J."/>
            <person name="Kramer R."/>
            <person name="Lindquist E."/>
            <person name="Lucas S."/>
            <person name="Salamov A."/>
            <person name="McFadden G.I."/>
            <person name="Lane C.E."/>
            <person name="Keeling P.J."/>
            <person name="Gray M.W."/>
            <person name="Grigoriev I.V."/>
            <person name="Archibald J.M."/>
        </authorList>
    </citation>
    <scope>NUCLEOTIDE SEQUENCE</scope>
    <source>
        <strain evidence="2 4">CCMP2712</strain>
    </source>
</reference>
<evidence type="ECO:0000256" key="1">
    <source>
        <dbReference type="SAM" id="Coils"/>
    </source>
</evidence>
<keyword evidence="1" id="KW-0175">Coiled coil</keyword>
<feature type="coiled-coil region" evidence="1">
    <location>
        <begin position="179"/>
        <end position="220"/>
    </location>
</feature>
<evidence type="ECO:0000313" key="4">
    <source>
        <dbReference type="Proteomes" id="UP000011087"/>
    </source>
</evidence>
<keyword evidence="4" id="KW-1185">Reference proteome</keyword>
<protein>
    <submittedName>
        <fullName evidence="2 3">Uncharacterized protein</fullName>
    </submittedName>
</protein>
<dbReference type="PaxDb" id="55529-EKX50157"/>